<keyword evidence="5 12" id="KW-0732">Signal</keyword>
<evidence type="ECO:0000256" key="3">
    <source>
        <dbReference type="ARBA" id="ARBA00022475"/>
    </source>
</evidence>
<dbReference type="PANTHER" id="PTHR12428">
    <property type="entry name" value="OXA1"/>
    <property type="match status" value="1"/>
</dbReference>
<comment type="subcellular location">
    <subcellularLocation>
        <location evidence="1 12">Cell membrane</location>
        <topology evidence="1 12">Multi-pass membrane protein</topology>
    </subcellularLocation>
</comment>
<evidence type="ECO:0000256" key="9">
    <source>
        <dbReference type="ARBA" id="ARBA00023139"/>
    </source>
</evidence>
<dbReference type="HAMAP" id="MF_01811">
    <property type="entry name" value="YidC_type2"/>
    <property type="match status" value="1"/>
</dbReference>
<comment type="caution">
    <text evidence="14">The sequence shown here is derived from an EMBL/GenBank/DDBJ whole genome shotgun (WGS) entry which is preliminary data.</text>
</comment>
<evidence type="ECO:0000256" key="10">
    <source>
        <dbReference type="ARBA" id="ARBA00023186"/>
    </source>
</evidence>
<dbReference type="Pfam" id="PF02096">
    <property type="entry name" value="60KD_IMP"/>
    <property type="match status" value="1"/>
</dbReference>
<keyword evidence="11 12" id="KW-0449">Lipoprotein</keyword>
<keyword evidence="9" id="KW-0564">Palmitate</keyword>
<dbReference type="InterPro" id="IPR023060">
    <property type="entry name" value="YidC/YidC1/YidC2_Firmicutes"/>
</dbReference>
<keyword evidence="3 12" id="KW-1003">Cell membrane</keyword>
<dbReference type="InterPro" id="IPR028055">
    <property type="entry name" value="YidC/Oxa/ALB_C"/>
</dbReference>
<evidence type="ECO:0000256" key="12">
    <source>
        <dbReference type="HAMAP-Rule" id="MF_01811"/>
    </source>
</evidence>
<evidence type="ECO:0000313" key="14">
    <source>
        <dbReference type="EMBL" id="MFD1672099.1"/>
    </source>
</evidence>
<dbReference type="InterPro" id="IPR001708">
    <property type="entry name" value="YidC/ALB3/OXA1/COX18"/>
</dbReference>
<comment type="similarity">
    <text evidence="12">Belongs to the OXA1/ALB3/YidC family. Type 2 subfamily.</text>
</comment>
<feature type="transmembrane region" description="Helical" evidence="12">
    <location>
        <begin position="176"/>
        <end position="194"/>
    </location>
</feature>
<dbReference type="CDD" id="cd20070">
    <property type="entry name" value="5TM_YidC_Alb3"/>
    <property type="match status" value="1"/>
</dbReference>
<reference evidence="15" key="1">
    <citation type="journal article" date="2019" name="Int. J. Syst. Evol. Microbiol.">
        <title>The Global Catalogue of Microorganisms (GCM) 10K type strain sequencing project: providing services to taxonomists for standard genome sequencing and annotation.</title>
        <authorList>
            <consortium name="The Broad Institute Genomics Platform"/>
            <consortium name="The Broad Institute Genome Sequencing Center for Infectious Disease"/>
            <person name="Wu L."/>
            <person name="Ma J."/>
        </authorList>
    </citation>
    <scope>NUCLEOTIDE SEQUENCE [LARGE SCALE GENOMIC DNA]</scope>
    <source>
        <strain evidence="15">CCM 8896</strain>
    </source>
</reference>
<evidence type="ECO:0000256" key="1">
    <source>
        <dbReference type="ARBA" id="ARBA00004651"/>
    </source>
</evidence>
<keyword evidence="4 12" id="KW-0812">Transmembrane</keyword>
<dbReference type="Proteomes" id="UP001597267">
    <property type="component" value="Unassembled WGS sequence"/>
</dbReference>
<proteinExistence type="inferred from homology"/>
<keyword evidence="10 12" id="KW-0143">Chaperone</keyword>
<feature type="transmembrane region" description="Helical" evidence="12">
    <location>
        <begin position="135"/>
        <end position="156"/>
    </location>
</feature>
<evidence type="ECO:0000256" key="7">
    <source>
        <dbReference type="ARBA" id="ARBA00022989"/>
    </source>
</evidence>
<evidence type="ECO:0000256" key="6">
    <source>
        <dbReference type="ARBA" id="ARBA00022927"/>
    </source>
</evidence>
<accession>A0ABW4J8V2</accession>
<dbReference type="EMBL" id="JBHTOP010000022">
    <property type="protein sequence ID" value="MFD1672099.1"/>
    <property type="molecule type" value="Genomic_DNA"/>
</dbReference>
<keyword evidence="15" id="KW-1185">Reference proteome</keyword>
<comment type="function">
    <text evidence="12">Required for the insertion and/or proper folding and/or complex formation of integral membrane proteins into the membrane. Involved in integration of membrane proteins that insert both dependently and independently of the Sec translocase complex, as well as at least some lipoproteins.</text>
</comment>
<dbReference type="PROSITE" id="PS51257">
    <property type="entry name" value="PROKAR_LIPOPROTEIN"/>
    <property type="match status" value="1"/>
</dbReference>
<dbReference type="InterPro" id="IPR047196">
    <property type="entry name" value="YidC_ALB_C"/>
</dbReference>
<sequence>MLLNKRQLKRLALFGFLALLIVVLSGCTNITTPVTKDSTGIWDHYIVYNFSQFILWIAHIFNNSFGWAIVIFTIIIRLVLLPLNHFQMKSMRKQMEIQPELEALRKKYDAKDADTQRKLQTETQKLMSEAGVNPLMGCLPLVIQLPFMYALFQAIARTKALSEGSFLWMQLGAKDPYYIMPILAALFTLATSYLSSLSQPTQNATTRMMTWGMPIIILFTSLNFQSAITLYWVVSNAFQVGQTLLLQNPYKIIREREAKVQAKKDREKALQKARKKAYRRKR</sequence>
<evidence type="ECO:0000259" key="13">
    <source>
        <dbReference type="Pfam" id="PF02096"/>
    </source>
</evidence>
<evidence type="ECO:0000256" key="4">
    <source>
        <dbReference type="ARBA" id="ARBA00022692"/>
    </source>
</evidence>
<dbReference type="PRINTS" id="PR00701">
    <property type="entry name" value="60KDINNERMP"/>
</dbReference>
<name>A0ABW4J8V2_9LACO</name>
<dbReference type="NCBIfam" id="TIGR03592">
    <property type="entry name" value="yidC_oxa1_cterm"/>
    <property type="match status" value="1"/>
</dbReference>
<keyword evidence="6 12" id="KW-0653">Protein transport</keyword>
<evidence type="ECO:0000256" key="11">
    <source>
        <dbReference type="ARBA" id="ARBA00023288"/>
    </source>
</evidence>
<gene>
    <name evidence="12 14" type="primary">yidC</name>
    <name evidence="14" type="ORF">ACFQ5M_08325</name>
</gene>
<evidence type="ECO:0000256" key="5">
    <source>
        <dbReference type="ARBA" id="ARBA00022729"/>
    </source>
</evidence>
<protein>
    <recommendedName>
        <fullName evidence="12">Membrane protein insertase YidC</fullName>
    </recommendedName>
    <alternativeName>
        <fullName evidence="12">Foldase YidC</fullName>
    </alternativeName>
    <alternativeName>
        <fullName evidence="12">Membrane integrase YidC</fullName>
    </alternativeName>
    <alternativeName>
        <fullName evidence="12">Membrane protein YidC</fullName>
    </alternativeName>
</protein>
<organism evidence="14 15">
    <name type="scientific">Agrilactobacillus yilanensis</name>
    <dbReference type="NCBI Taxonomy" id="2485997"/>
    <lineage>
        <taxon>Bacteria</taxon>
        <taxon>Bacillati</taxon>
        <taxon>Bacillota</taxon>
        <taxon>Bacilli</taxon>
        <taxon>Lactobacillales</taxon>
        <taxon>Lactobacillaceae</taxon>
        <taxon>Agrilactobacillus</taxon>
    </lineage>
</organism>
<feature type="transmembrane region" description="Helical" evidence="12">
    <location>
        <begin position="215"/>
        <end position="234"/>
    </location>
</feature>
<evidence type="ECO:0000256" key="2">
    <source>
        <dbReference type="ARBA" id="ARBA00022448"/>
    </source>
</evidence>
<keyword evidence="7 12" id="KW-1133">Transmembrane helix</keyword>
<feature type="domain" description="Membrane insertase YidC/Oxa/ALB C-terminal" evidence="13">
    <location>
        <begin position="65"/>
        <end position="247"/>
    </location>
</feature>
<evidence type="ECO:0000256" key="8">
    <source>
        <dbReference type="ARBA" id="ARBA00023136"/>
    </source>
</evidence>
<dbReference type="RefSeq" id="WP_125715520.1">
    <property type="nucleotide sequence ID" value="NZ_JBHTOP010000022.1"/>
</dbReference>
<feature type="transmembrane region" description="Helical" evidence="12">
    <location>
        <begin position="53"/>
        <end position="83"/>
    </location>
</feature>
<keyword evidence="2 12" id="KW-0813">Transport</keyword>
<keyword evidence="8 12" id="KW-0472">Membrane</keyword>
<dbReference type="PANTHER" id="PTHR12428:SF65">
    <property type="entry name" value="CYTOCHROME C OXIDASE ASSEMBLY PROTEIN COX18, MITOCHONDRIAL"/>
    <property type="match status" value="1"/>
</dbReference>
<evidence type="ECO:0000313" key="15">
    <source>
        <dbReference type="Proteomes" id="UP001597267"/>
    </source>
</evidence>